<dbReference type="PANTHER" id="PTHR44229:SF4">
    <property type="entry name" value="15-HYDROXYPROSTAGLANDIN DEHYDROGENASE [NAD(+)]"/>
    <property type="match status" value="1"/>
</dbReference>
<comment type="similarity">
    <text evidence="1">Belongs to the short-chain dehydrogenases/reductases (SDR) family.</text>
</comment>
<dbReference type="PRINTS" id="PR00081">
    <property type="entry name" value="GDHRDH"/>
</dbReference>
<dbReference type="Proteomes" id="UP000027120">
    <property type="component" value="Unassembled WGS sequence"/>
</dbReference>
<evidence type="ECO:0000259" key="3">
    <source>
        <dbReference type="Pfam" id="PF08240"/>
    </source>
</evidence>
<dbReference type="SUPFAM" id="SSF51735">
    <property type="entry name" value="NAD(P)-binding Rossmann-fold domains"/>
    <property type="match status" value="1"/>
</dbReference>
<feature type="domain" description="Alcohol dehydrogenase-like N-terminal" evidence="3">
    <location>
        <begin position="178"/>
        <end position="246"/>
    </location>
</feature>
<proteinExistence type="inferred from homology"/>
<dbReference type="SUPFAM" id="SSF50129">
    <property type="entry name" value="GroES-like"/>
    <property type="match status" value="1"/>
</dbReference>
<reference evidence="4 5" key="1">
    <citation type="submission" date="2014-04" db="EMBL/GenBank/DDBJ databases">
        <authorList>
            <consortium name="International Citrus Genome Consortium"/>
            <person name="Gmitter F."/>
            <person name="Chen C."/>
            <person name="Farmerie W."/>
            <person name="Harkins T."/>
            <person name="Desany B."/>
            <person name="Mohiuddin M."/>
            <person name="Kodira C."/>
            <person name="Borodovsky M."/>
            <person name="Lomsadze A."/>
            <person name="Burns P."/>
            <person name="Jenkins J."/>
            <person name="Prochnik S."/>
            <person name="Shu S."/>
            <person name="Chapman J."/>
            <person name="Pitluck S."/>
            <person name="Schmutz J."/>
            <person name="Rokhsar D."/>
        </authorList>
    </citation>
    <scope>NUCLEOTIDE SEQUENCE</scope>
</reference>
<dbReference type="SMR" id="A0A067DHW3"/>
<keyword evidence="2" id="KW-0560">Oxidoreductase</keyword>
<evidence type="ECO:0000256" key="1">
    <source>
        <dbReference type="ARBA" id="ARBA00006484"/>
    </source>
</evidence>
<dbReference type="AlphaFoldDB" id="A0A067DHW3"/>
<dbReference type="Gene3D" id="3.40.50.720">
    <property type="entry name" value="NAD(P)-binding Rossmann-like Domain"/>
    <property type="match status" value="1"/>
</dbReference>
<name>A0A067DHW3_CITSI</name>
<accession>A0A067DHW3</accession>
<dbReference type="EMBL" id="KK785470">
    <property type="protein sequence ID" value="KDO42468.1"/>
    <property type="molecule type" value="Genomic_DNA"/>
</dbReference>
<dbReference type="InterPro" id="IPR002347">
    <property type="entry name" value="SDR_fam"/>
</dbReference>
<dbReference type="InterPro" id="IPR013154">
    <property type="entry name" value="ADH-like_N"/>
</dbReference>
<dbReference type="Pfam" id="PF00106">
    <property type="entry name" value="adh_short"/>
    <property type="match status" value="1"/>
</dbReference>
<organism evidence="4 5">
    <name type="scientific">Citrus sinensis</name>
    <name type="common">Sweet orange</name>
    <name type="synonym">Citrus aurantium var. sinensis</name>
    <dbReference type="NCBI Taxonomy" id="2711"/>
    <lineage>
        <taxon>Eukaryota</taxon>
        <taxon>Viridiplantae</taxon>
        <taxon>Streptophyta</taxon>
        <taxon>Embryophyta</taxon>
        <taxon>Tracheophyta</taxon>
        <taxon>Spermatophyta</taxon>
        <taxon>Magnoliopsida</taxon>
        <taxon>eudicotyledons</taxon>
        <taxon>Gunneridae</taxon>
        <taxon>Pentapetalae</taxon>
        <taxon>rosids</taxon>
        <taxon>malvids</taxon>
        <taxon>Sapindales</taxon>
        <taxon>Rutaceae</taxon>
        <taxon>Aurantioideae</taxon>
        <taxon>Citrus</taxon>
    </lineage>
</organism>
<dbReference type="PANTHER" id="PTHR44229">
    <property type="entry name" value="15-HYDROXYPROSTAGLANDIN DEHYDROGENASE [NAD(+)]"/>
    <property type="match status" value="1"/>
</dbReference>
<gene>
    <name evidence="4" type="ORF">CISIN_1g014395mg</name>
</gene>
<protein>
    <recommendedName>
        <fullName evidence="3">Alcohol dehydrogenase-like N-terminal domain-containing protein</fullName>
    </recommendedName>
</protein>
<dbReference type="InterPro" id="IPR036291">
    <property type="entry name" value="NAD(P)-bd_dom_sf"/>
</dbReference>
<evidence type="ECO:0000256" key="2">
    <source>
        <dbReference type="ARBA" id="ARBA00023002"/>
    </source>
</evidence>
<evidence type="ECO:0000313" key="5">
    <source>
        <dbReference type="Proteomes" id="UP000027120"/>
    </source>
</evidence>
<keyword evidence="5" id="KW-1185">Reference proteome</keyword>
<dbReference type="Gene3D" id="3.90.180.10">
    <property type="entry name" value="Medium-chain alcohol dehydrogenases, catalytic domain"/>
    <property type="match status" value="1"/>
</dbReference>
<sequence>MQAAKKPGVIINMGSSAGLYPMYNDPIYSASKGGVVLFTRSLTPYKRKGIRINVLCPEFVQTEMGLKVASKFIDLMGGFVPMEMVVKGAFELITDESKAGSCLWITNRRGMEYWPTSEEKAKYLVRSSGSMKRSSSQVPLNLNVQLPESFEKLVVHTLNHNFRDATIKVRAPLRLPIKPNHVLVKIIFAGVNASDVNFSSGRYFSDGNDIGSRLPFDAGFEAVGLIAAVGDSVNNVKVGTPAAIMTFGSYAEFTMIQKLLPCLLQGLQLQLLWNRQDRHLEKRCLLQLLLGGLGNLQSSSQN</sequence>
<evidence type="ECO:0000313" key="4">
    <source>
        <dbReference type="EMBL" id="KDO42468.1"/>
    </source>
</evidence>
<dbReference type="InterPro" id="IPR011032">
    <property type="entry name" value="GroES-like_sf"/>
</dbReference>
<dbReference type="Pfam" id="PF08240">
    <property type="entry name" value="ADH_N"/>
    <property type="match status" value="1"/>
</dbReference>
<dbReference type="GO" id="GO:0016491">
    <property type="term" value="F:oxidoreductase activity"/>
    <property type="evidence" value="ECO:0007669"/>
    <property type="project" value="UniProtKB-KW"/>
</dbReference>